<proteinExistence type="predicted"/>
<keyword evidence="2" id="KW-1185">Reference proteome</keyword>
<dbReference type="EMBL" id="CM046400">
    <property type="protein sequence ID" value="KAI8524902.1"/>
    <property type="molecule type" value="Genomic_DNA"/>
</dbReference>
<dbReference type="Proteomes" id="UP001062846">
    <property type="component" value="Chromosome 13"/>
</dbReference>
<evidence type="ECO:0000313" key="2">
    <source>
        <dbReference type="Proteomes" id="UP001062846"/>
    </source>
</evidence>
<evidence type="ECO:0000313" key="1">
    <source>
        <dbReference type="EMBL" id="KAI8524902.1"/>
    </source>
</evidence>
<comment type="caution">
    <text evidence="1">The sequence shown here is derived from an EMBL/GenBank/DDBJ whole genome shotgun (WGS) entry which is preliminary data.</text>
</comment>
<protein>
    <submittedName>
        <fullName evidence="1">Uncharacterized protein</fullName>
    </submittedName>
</protein>
<name>A0ACC0L8L9_RHOML</name>
<sequence>MIYLRRSKKFLRCLQLKFMPKKITRNLLSRRRLRYCFWIRTSQFARVGKRMSRARAASTQSERLKRGTEMSLNKKKRKCHMCFQFGRDKRNCPSNPMSKTNKGFEEDAEGSDSDQEDGSDCSE</sequence>
<accession>A0ACC0L8L9</accession>
<organism evidence="1 2">
    <name type="scientific">Rhododendron molle</name>
    <name type="common">Chinese azalea</name>
    <name type="synonym">Azalea mollis</name>
    <dbReference type="NCBI Taxonomy" id="49168"/>
    <lineage>
        <taxon>Eukaryota</taxon>
        <taxon>Viridiplantae</taxon>
        <taxon>Streptophyta</taxon>
        <taxon>Embryophyta</taxon>
        <taxon>Tracheophyta</taxon>
        <taxon>Spermatophyta</taxon>
        <taxon>Magnoliopsida</taxon>
        <taxon>eudicotyledons</taxon>
        <taxon>Gunneridae</taxon>
        <taxon>Pentapetalae</taxon>
        <taxon>asterids</taxon>
        <taxon>Ericales</taxon>
        <taxon>Ericaceae</taxon>
        <taxon>Ericoideae</taxon>
        <taxon>Rhodoreae</taxon>
        <taxon>Rhododendron</taxon>
    </lineage>
</organism>
<gene>
    <name evidence="1" type="ORF">RHMOL_Rhmol13G0185500</name>
</gene>
<reference evidence="1" key="1">
    <citation type="submission" date="2022-02" db="EMBL/GenBank/DDBJ databases">
        <title>Plant Genome Project.</title>
        <authorList>
            <person name="Zhang R.-G."/>
        </authorList>
    </citation>
    <scope>NUCLEOTIDE SEQUENCE</scope>
    <source>
        <strain evidence="1">AT1</strain>
    </source>
</reference>